<dbReference type="GO" id="GO:1990575">
    <property type="term" value="P:mitochondrial L-ornithine transmembrane transport"/>
    <property type="evidence" value="ECO:0007669"/>
    <property type="project" value="TreeGrafter"/>
</dbReference>
<comment type="subcellular location">
    <subcellularLocation>
        <location evidence="1">Mitochondrion membrane</location>
        <topology evidence="1">Multi-pass membrane protein</topology>
    </subcellularLocation>
</comment>
<dbReference type="InterPro" id="IPR050567">
    <property type="entry name" value="Mitochondrial_Carrier"/>
</dbReference>
<dbReference type="GO" id="GO:0031966">
    <property type="term" value="C:mitochondrial membrane"/>
    <property type="evidence" value="ECO:0007669"/>
    <property type="project" value="UniProtKB-SubCell"/>
</dbReference>
<dbReference type="InterPro" id="IPR011644">
    <property type="entry name" value="Heme_NO-bd"/>
</dbReference>
<name>A0A132ACX7_SARSC</name>
<protein>
    <recommendedName>
        <fullName evidence="3">guanylate cyclase</fullName>
        <ecNumber evidence="3">4.6.1.2</ecNumber>
    </recommendedName>
</protein>
<evidence type="ECO:0000313" key="15">
    <source>
        <dbReference type="EMBL" id="KPM08773.1"/>
    </source>
</evidence>
<dbReference type="Pfam" id="PF00153">
    <property type="entry name" value="Mito_carr"/>
    <property type="match status" value="3"/>
</dbReference>
<evidence type="ECO:0000256" key="9">
    <source>
        <dbReference type="ARBA" id="ARBA00023128"/>
    </source>
</evidence>
<dbReference type="GO" id="GO:0020037">
    <property type="term" value="F:heme binding"/>
    <property type="evidence" value="ECO:0007669"/>
    <property type="project" value="InterPro"/>
</dbReference>
<dbReference type="InterPro" id="IPR042463">
    <property type="entry name" value="HNOB_dom_associated_sf"/>
</dbReference>
<sequence>MQTFPNLYKNPWICFKQTFSKEGIRRGLYAGTSPALLANVAENSVLFCAYGFCQNLIKNFRNKNSLNTLENATAGFMAAFFSSFTLCPTELIKCKLQALRETGHHSSNITSYQLTRSILKQEGIAGLFRGLTSTMFREMPGYFFFFGGCEYTKSMFRSSKNQDLHQELGLVQSILAGGIGGVCLWISIFPFDVVKSRIQIESSTKSMRKVFLEIFRNEGIRGLYNGLTPTLLRTFPSTGSVFSYSASDNQPFRFIQDYALETVDLRNLEENFTEYFHEIIISKLANEMKSGIPAMSIPPMDPLRLNEIKVEPNIANEKFTIHLNNIEVKGLSDLEVQDLRPRLNSLKVRLALLFPKLISTCLFNVNGSIYKLIDVRGEGQARLEYNNVLVRAQLDLAYENRTFKIISSDSPMIDFNTAKIVLTDENKEGLETESTKQVTASELGPLLFWVLADHIVQDIDEYLLKYFNNNLLLFKVPETFKPAITWLMNRSGGNNQGDDQSPNDDGNYVFVNNNNDPNRPPYPQTMMLNDDFGIIHNCIEDFVIRFFRITHSEEGTMRLFYHSDRKGLDSFVKGLITAASQLIFRTEVIVNRLPMGKDGAIQYEIINKSIDLNSEAFEKIKTPIVSSYLSTSLSHLLFSVETLCESLPFHFVFKRNFRIVQIGNKLKRFINQDLLQFNGKIVFSDLFIISRPIIDLDFEMILNFSNHLFNLTGRDKYVRQIDRQKRRNSYRLNSTTSSQTLEPIKLKLRGQMISLPVYDSILFVGYPEIDHLEQMLDLDLTIDDLTENAARFYVTRALSEDDHEIIKKIEIAVNHLKIIKKKLR</sequence>
<accession>A0A132ACX7</accession>
<dbReference type="SUPFAM" id="SSF103506">
    <property type="entry name" value="Mitochondrial carrier"/>
    <property type="match status" value="1"/>
</dbReference>
<evidence type="ECO:0000256" key="11">
    <source>
        <dbReference type="ARBA" id="ARBA00023293"/>
    </source>
</evidence>
<dbReference type="Gene3D" id="3.90.1520.10">
    <property type="entry name" value="H-NOX domain"/>
    <property type="match status" value="1"/>
</dbReference>
<gene>
    <name evidence="15" type="ORF">QR98_0072970</name>
</gene>
<evidence type="ECO:0000256" key="5">
    <source>
        <dbReference type="ARBA" id="ARBA00022692"/>
    </source>
</evidence>
<keyword evidence="8" id="KW-1133">Transmembrane helix</keyword>
<evidence type="ECO:0000256" key="2">
    <source>
        <dbReference type="ARBA" id="ARBA00006375"/>
    </source>
</evidence>
<dbReference type="InterPro" id="IPR018108">
    <property type="entry name" value="MCP_transmembrane"/>
</dbReference>
<dbReference type="SMART" id="SM00700">
    <property type="entry name" value="JHBP"/>
    <property type="match status" value="1"/>
</dbReference>
<dbReference type="InterPro" id="IPR023395">
    <property type="entry name" value="MCP_dom_sf"/>
</dbReference>
<dbReference type="Gene3D" id="3.30.450.260">
    <property type="entry name" value="Haem NO binding associated domain"/>
    <property type="match status" value="1"/>
</dbReference>
<evidence type="ECO:0000256" key="6">
    <source>
        <dbReference type="ARBA" id="ARBA00022737"/>
    </source>
</evidence>
<dbReference type="AlphaFoldDB" id="A0A132ACX7"/>
<keyword evidence="4" id="KW-0813">Transport</keyword>
<organism evidence="15 16">
    <name type="scientific">Sarcoptes scabiei</name>
    <name type="common">Itch mite</name>
    <name type="synonym">Acarus scabiei</name>
    <dbReference type="NCBI Taxonomy" id="52283"/>
    <lineage>
        <taxon>Eukaryota</taxon>
        <taxon>Metazoa</taxon>
        <taxon>Ecdysozoa</taxon>
        <taxon>Arthropoda</taxon>
        <taxon>Chelicerata</taxon>
        <taxon>Arachnida</taxon>
        <taxon>Acari</taxon>
        <taxon>Acariformes</taxon>
        <taxon>Sarcoptiformes</taxon>
        <taxon>Astigmata</taxon>
        <taxon>Psoroptidia</taxon>
        <taxon>Sarcoptoidea</taxon>
        <taxon>Sarcoptidae</taxon>
        <taxon>Sarcoptinae</taxon>
        <taxon>Sarcoptes</taxon>
    </lineage>
</organism>
<feature type="domain" description="Heme NO-binding" evidence="13">
    <location>
        <begin position="547"/>
        <end position="590"/>
    </location>
</feature>
<evidence type="ECO:0000256" key="7">
    <source>
        <dbReference type="ARBA" id="ARBA00022741"/>
    </source>
</evidence>
<dbReference type="InterPro" id="IPR011645">
    <property type="entry name" value="HNOB_dom_associated"/>
</dbReference>
<evidence type="ECO:0000256" key="3">
    <source>
        <dbReference type="ARBA" id="ARBA00012202"/>
    </source>
</evidence>
<reference evidence="15 16" key="1">
    <citation type="journal article" date="2015" name="Parasit. Vectors">
        <title>Draft genome of the scabies mite.</title>
        <authorList>
            <person name="Rider S.D.Jr."/>
            <person name="Morgan M.S."/>
            <person name="Arlian L.G."/>
        </authorList>
    </citation>
    <scope>NUCLEOTIDE SEQUENCE [LARGE SCALE GENOMIC DNA]</scope>
    <source>
        <strain evidence="15">Arlian Lab</strain>
    </source>
</reference>
<evidence type="ECO:0000256" key="12">
    <source>
        <dbReference type="PROSITE-ProRule" id="PRU00282"/>
    </source>
</evidence>
<dbReference type="InterPro" id="IPR038606">
    <property type="entry name" value="To_sf"/>
</dbReference>
<dbReference type="EC" id="4.6.1.2" evidence="3"/>
<keyword evidence="5 12" id="KW-0812">Transmembrane</keyword>
<proteinExistence type="inferred from homology"/>
<dbReference type="Pfam" id="PF07701">
    <property type="entry name" value="HNOBA"/>
    <property type="match status" value="1"/>
</dbReference>
<dbReference type="OrthoDB" id="409586at2759"/>
<keyword evidence="7" id="KW-0547">Nucleotide-binding</keyword>
<dbReference type="PANTHER" id="PTHR45624">
    <property type="entry name" value="MITOCHONDRIAL BASIC AMINO ACIDS TRANSPORTER-RELATED"/>
    <property type="match status" value="1"/>
</dbReference>
<dbReference type="GO" id="GO:0000064">
    <property type="term" value="F:L-ornithine transmembrane transporter activity"/>
    <property type="evidence" value="ECO:0007669"/>
    <property type="project" value="TreeGrafter"/>
</dbReference>
<feature type="repeat" description="Solcar" evidence="12">
    <location>
        <begin position="66"/>
        <end position="155"/>
    </location>
</feature>
<dbReference type="EMBL" id="JXLN01012684">
    <property type="protein sequence ID" value="KPM08773.1"/>
    <property type="molecule type" value="Genomic_DNA"/>
</dbReference>
<dbReference type="Gene3D" id="3.15.10.30">
    <property type="entry name" value="Haemolymph juvenile hormone binding protein"/>
    <property type="match status" value="1"/>
</dbReference>
<evidence type="ECO:0000256" key="4">
    <source>
        <dbReference type="ARBA" id="ARBA00022448"/>
    </source>
</evidence>
<dbReference type="VEuPathDB" id="VectorBase:SSCA004504"/>
<evidence type="ECO:0000259" key="14">
    <source>
        <dbReference type="Pfam" id="PF07701"/>
    </source>
</evidence>
<dbReference type="Pfam" id="PF06585">
    <property type="entry name" value="JHBP"/>
    <property type="match status" value="1"/>
</dbReference>
<dbReference type="Pfam" id="PF07700">
    <property type="entry name" value="HNOB"/>
    <property type="match status" value="1"/>
</dbReference>
<keyword evidence="6" id="KW-0677">Repeat</keyword>
<keyword evidence="9" id="KW-0496">Mitochondrion</keyword>
<comment type="similarity">
    <text evidence="2">Belongs to the mitochondrial carrier (TC 2.A.29) family.</text>
</comment>
<keyword evidence="11" id="KW-0141">cGMP biosynthesis</keyword>
<evidence type="ECO:0000259" key="13">
    <source>
        <dbReference type="Pfam" id="PF07700"/>
    </source>
</evidence>
<evidence type="ECO:0000256" key="10">
    <source>
        <dbReference type="ARBA" id="ARBA00023136"/>
    </source>
</evidence>
<dbReference type="InterPro" id="IPR038158">
    <property type="entry name" value="H-NOX_domain_sf"/>
</dbReference>
<feature type="repeat" description="Solcar" evidence="12">
    <location>
        <begin position="168"/>
        <end position="251"/>
    </location>
</feature>
<dbReference type="SUPFAM" id="SSF111126">
    <property type="entry name" value="Ligand-binding domain in the NO signalling and Golgi transport"/>
    <property type="match status" value="1"/>
</dbReference>
<dbReference type="InterPro" id="IPR010562">
    <property type="entry name" value="Haemolymph_juvenile_hormone-bd"/>
</dbReference>
<evidence type="ECO:0000256" key="8">
    <source>
        <dbReference type="ARBA" id="ARBA00022989"/>
    </source>
</evidence>
<dbReference type="Proteomes" id="UP000616769">
    <property type="component" value="Unassembled WGS sequence"/>
</dbReference>
<evidence type="ECO:0000313" key="16">
    <source>
        <dbReference type="Proteomes" id="UP000616769"/>
    </source>
</evidence>
<evidence type="ECO:0000256" key="1">
    <source>
        <dbReference type="ARBA" id="ARBA00004225"/>
    </source>
</evidence>
<dbReference type="PANTHER" id="PTHR45624:SF12">
    <property type="entry name" value="MITOCHONDRIAL ORNITHINE TRANSPORTER 1"/>
    <property type="match status" value="1"/>
</dbReference>
<dbReference type="InterPro" id="IPR024096">
    <property type="entry name" value="NO_sig/Golgi_transp_ligand-bd"/>
</dbReference>
<dbReference type="PROSITE" id="PS50920">
    <property type="entry name" value="SOLCAR"/>
    <property type="match status" value="2"/>
</dbReference>
<dbReference type="GO" id="GO:0004383">
    <property type="term" value="F:guanylate cyclase activity"/>
    <property type="evidence" value="ECO:0007669"/>
    <property type="project" value="UniProtKB-EC"/>
</dbReference>
<comment type="caution">
    <text evidence="15">The sequence shown here is derived from an EMBL/GenBank/DDBJ whole genome shotgun (WGS) entry which is preliminary data.</text>
</comment>
<keyword evidence="10 12" id="KW-0472">Membrane</keyword>
<dbReference type="Gene3D" id="1.50.40.10">
    <property type="entry name" value="Mitochondrial carrier domain"/>
    <property type="match status" value="1"/>
</dbReference>
<dbReference type="GO" id="GO:0000166">
    <property type="term" value="F:nucleotide binding"/>
    <property type="evidence" value="ECO:0007669"/>
    <property type="project" value="UniProtKB-KW"/>
</dbReference>
<feature type="domain" description="Haem NO binding associated" evidence="14">
    <location>
        <begin position="638"/>
        <end position="786"/>
    </location>
</feature>